<dbReference type="Proteomes" id="UP000297014">
    <property type="component" value="Unassembled WGS sequence"/>
</dbReference>
<feature type="region of interest" description="Disordered" evidence="1">
    <location>
        <begin position="1"/>
        <end position="32"/>
    </location>
</feature>
<evidence type="ECO:0000256" key="1">
    <source>
        <dbReference type="SAM" id="MobiDB-lite"/>
    </source>
</evidence>
<dbReference type="EMBL" id="JALP01000255">
    <property type="protein sequence ID" value="THG89217.1"/>
    <property type="molecule type" value="Genomic_DNA"/>
</dbReference>
<evidence type="ECO:0000313" key="2">
    <source>
        <dbReference type="EMBL" id="THG89217.1"/>
    </source>
</evidence>
<evidence type="ECO:0000313" key="3">
    <source>
        <dbReference type="Proteomes" id="UP000297014"/>
    </source>
</evidence>
<proteinExistence type="predicted"/>
<gene>
    <name evidence="2" type="ORF">AJ85_19090</name>
</gene>
<sequence>MMAVVCEKKEKERRLDHHDTSDSYKKSLSTAS</sequence>
<reference evidence="2 3" key="1">
    <citation type="submission" date="2014-01" db="EMBL/GenBank/DDBJ databases">
        <title>Draft genome sequencing of Bacillus alcalophilus CGMCC 1.3604.</title>
        <authorList>
            <person name="Yang J."/>
            <person name="Diao L."/>
            <person name="Yang S."/>
        </authorList>
    </citation>
    <scope>NUCLEOTIDE SEQUENCE [LARGE SCALE GENOMIC DNA]</scope>
    <source>
        <strain evidence="2 3">CGMCC 1.3604</strain>
    </source>
</reference>
<comment type="caution">
    <text evidence="2">The sequence shown here is derived from an EMBL/GenBank/DDBJ whole genome shotgun (WGS) entry which is preliminary data.</text>
</comment>
<accession>A0A4S4JXW9</accession>
<organism evidence="2 3">
    <name type="scientific">Alkalihalobacillus alcalophilus ATCC 27647 = CGMCC 1.3604</name>
    <dbReference type="NCBI Taxonomy" id="1218173"/>
    <lineage>
        <taxon>Bacteria</taxon>
        <taxon>Bacillati</taxon>
        <taxon>Bacillota</taxon>
        <taxon>Bacilli</taxon>
        <taxon>Bacillales</taxon>
        <taxon>Bacillaceae</taxon>
        <taxon>Alkalihalobacillus</taxon>
    </lineage>
</organism>
<name>A0A4S4JXW9_ALKAL</name>
<protein>
    <submittedName>
        <fullName evidence="2">Uncharacterized protein</fullName>
    </submittedName>
</protein>
<feature type="compositionally biased region" description="Basic and acidic residues" evidence="1">
    <location>
        <begin position="1"/>
        <end position="25"/>
    </location>
</feature>
<dbReference type="AlphaFoldDB" id="A0A4S4JXW9"/>